<evidence type="ECO:0000313" key="1">
    <source>
        <dbReference type="EMBL" id="KAL0576765.1"/>
    </source>
</evidence>
<dbReference type="EMBL" id="JBAHYK010000201">
    <property type="protein sequence ID" value="KAL0576765.1"/>
    <property type="molecule type" value="Genomic_DNA"/>
</dbReference>
<comment type="caution">
    <text evidence="1">The sequence shown here is derived from an EMBL/GenBank/DDBJ whole genome shotgun (WGS) entry which is preliminary data.</text>
</comment>
<evidence type="ECO:0000313" key="2">
    <source>
        <dbReference type="Proteomes" id="UP001465976"/>
    </source>
</evidence>
<keyword evidence="2" id="KW-1185">Reference proteome</keyword>
<dbReference type="Proteomes" id="UP001465976">
    <property type="component" value="Unassembled WGS sequence"/>
</dbReference>
<proteinExistence type="predicted"/>
<reference evidence="1 2" key="1">
    <citation type="submission" date="2024-02" db="EMBL/GenBank/DDBJ databases">
        <title>A draft genome for the cacao thread blight pathogen Marasmius crinis-equi.</title>
        <authorList>
            <person name="Cohen S.P."/>
            <person name="Baruah I.K."/>
            <person name="Amoako-Attah I."/>
            <person name="Bukari Y."/>
            <person name="Meinhardt L.W."/>
            <person name="Bailey B.A."/>
        </authorList>
    </citation>
    <scope>NUCLEOTIDE SEQUENCE [LARGE SCALE GENOMIC DNA]</scope>
    <source>
        <strain evidence="1 2">GH-76</strain>
    </source>
</reference>
<sequence length="532" mass="60738">MSTQPNIRALRSGDVLEGHRMRVEEDLLRNDEALLKGLDQVMAFHEELLKKMAMERELLQTNIWERKALKAPMRTLPTELVQEILLLACVNSEYRWSDRPIYPVALFGRHTKILPNDLAGVCARWRQIVYDTPQFWQSLTVKVPRSLSQQSRLQQVLERSGSRPLTLSIQRGSWYQGVSSSRFIAPLRHAMSRASELHVDYDFIGEEYLGEENDYGCLKALFLYMRGSYGVTDRYPFSKAQVRMLLQAPSLKRFWTDSFREMARHDMFPSSAITDFSCGGGGVVKQEDIVKLFTKCPRIQVLSITLKPSSDRGDVSVPLVSQHLQTLTYSSDGPRTLAFLDSLTTPFLQELNLPLDAPAHIHRHFVEFLKRSRCILRVLGCTLPRELTADPSGWSAILGRLRDLDTLRVRVSGTLSWTGRSAFDVLCDVLTTAPPTLPNLRCFHVTAHGGDWKELHAGEVDRVITRWVVFAESRSPEHHGSQMVPLRRTELRFDSNRAWSDHPDVSISVELEKRREVLLSTGMECDIFFPCD</sequence>
<evidence type="ECO:0008006" key="3">
    <source>
        <dbReference type="Google" id="ProtNLM"/>
    </source>
</evidence>
<organism evidence="1 2">
    <name type="scientific">Marasmius crinis-equi</name>
    <dbReference type="NCBI Taxonomy" id="585013"/>
    <lineage>
        <taxon>Eukaryota</taxon>
        <taxon>Fungi</taxon>
        <taxon>Dikarya</taxon>
        <taxon>Basidiomycota</taxon>
        <taxon>Agaricomycotina</taxon>
        <taxon>Agaricomycetes</taxon>
        <taxon>Agaricomycetidae</taxon>
        <taxon>Agaricales</taxon>
        <taxon>Marasmiineae</taxon>
        <taxon>Marasmiaceae</taxon>
        <taxon>Marasmius</taxon>
    </lineage>
</organism>
<protein>
    <recommendedName>
        <fullName evidence="3">F-box domain-containing protein</fullName>
    </recommendedName>
</protein>
<gene>
    <name evidence="1" type="ORF">V5O48_005230</name>
</gene>
<accession>A0ABR3FMW8</accession>
<name>A0ABR3FMW8_9AGAR</name>